<sequence>MKILVPVKRVPDPELKIKIQDGAIDLGNANWVLNPFDEYAVEAALRLVENADDGSRDGEVIVVTLGPDDAAQQLRSALAMGADRAIRVDAQDSDLDSRIVVDTLAAIVEAEKPDAVVMGKQAVDGDANQVGQMLAAKLRLPQATFAATIELAEDKSSVTVGREVDAGVEYKKIPLPGVITVDLRIVTPKAVINHVTPDSHEYQEGPRYASLKGIMKAKKKPMDVKSLGDFGVDASPSITRQQVELPPARPPGQIVESVQELVKKLNEEAKVL</sequence>
<dbReference type="Pfam" id="PF01012">
    <property type="entry name" value="ETF"/>
    <property type="match status" value="1"/>
</dbReference>
<keyword evidence="7" id="KW-1185">Reference proteome</keyword>
<dbReference type="PANTHER" id="PTHR21294:SF8">
    <property type="entry name" value="ELECTRON TRANSFER FLAVOPROTEIN SUBUNIT BETA"/>
    <property type="match status" value="1"/>
</dbReference>
<evidence type="ECO:0000259" key="5">
    <source>
        <dbReference type="SMART" id="SM00893"/>
    </source>
</evidence>
<keyword evidence="3" id="KW-0813">Transport</keyword>
<dbReference type="InterPro" id="IPR014730">
    <property type="entry name" value="ETF_a/b_N"/>
</dbReference>
<name>D0LRQ5_HALO1</name>
<dbReference type="Proteomes" id="UP000001880">
    <property type="component" value="Chromosome"/>
</dbReference>
<dbReference type="InterPro" id="IPR033948">
    <property type="entry name" value="ETF_beta_N"/>
</dbReference>
<dbReference type="SMART" id="SM00893">
    <property type="entry name" value="ETF"/>
    <property type="match status" value="1"/>
</dbReference>
<dbReference type="GO" id="GO:0009055">
    <property type="term" value="F:electron transfer activity"/>
    <property type="evidence" value="ECO:0007669"/>
    <property type="project" value="InterPro"/>
</dbReference>
<evidence type="ECO:0000313" key="6">
    <source>
        <dbReference type="EMBL" id="ACY19047.1"/>
    </source>
</evidence>
<organism evidence="6 7">
    <name type="scientific">Haliangium ochraceum (strain DSM 14365 / JCM 11303 / SMP-2)</name>
    <dbReference type="NCBI Taxonomy" id="502025"/>
    <lineage>
        <taxon>Bacteria</taxon>
        <taxon>Pseudomonadati</taxon>
        <taxon>Myxococcota</taxon>
        <taxon>Polyangia</taxon>
        <taxon>Haliangiales</taxon>
        <taxon>Kofleriaceae</taxon>
        <taxon>Haliangium</taxon>
    </lineage>
</organism>
<dbReference type="CDD" id="cd01714">
    <property type="entry name" value="ETF_beta"/>
    <property type="match status" value="1"/>
</dbReference>
<gene>
    <name evidence="6" type="ordered locus">Hoch_6581</name>
</gene>
<feature type="domain" description="Electron transfer flavoprotein alpha/beta-subunit N-terminal" evidence="5">
    <location>
        <begin position="21"/>
        <end position="234"/>
    </location>
</feature>
<dbReference type="PIRSF" id="PIRSF000090">
    <property type="entry name" value="Beta-ETF"/>
    <property type="match status" value="1"/>
</dbReference>
<evidence type="ECO:0000256" key="4">
    <source>
        <dbReference type="ARBA" id="ARBA00022982"/>
    </source>
</evidence>
<proteinExistence type="inferred from homology"/>
<evidence type="ECO:0000313" key="7">
    <source>
        <dbReference type="Proteomes" id="UP000001880"/>
    </source>
</evidence>
<dbReference type="HOGENOM" id="CLU_060196_0_0_7"/>
<dbReference type="KEGG" id="hoh:Hoch_6581"/>
<evidence type="ECO:0000256" key="1">
    <source>
        <dbReference type="ARBA" id="ARBA00007557"/>
    </source>
</evidence>
<dbReference type="InterPro" id="IPR014729">
    <property type="entry name" value="Rossmann-like_a/b/a_fold"/>
</dbReference>
<protein>
    <recommendedName>
        <fullName evidence="2">Electron transfer flavoprotein subunit beta</fullName>
    </recommendedName>
</protein>
<dbReference type="InterPro" id="IPR012255">
    <property type="entry name" value="ETF_b"/>
</dbReference>
<dbReference type="Gene3D" id="3.40.50.620">
    <property type="entry name" value="HUPs"/>
    <property type="match status" value="1"/>
</dbReference>
<dbReference type="STRING" id="502025.Hoch_6581"/>
<evidence type="ECO:0000256" key="2">
    <source>
        <dbReference type="ARBA" id="ARBA00016797"/>
    </source>
</evidence>
<dbReference type="AlphaFoldDB" id="D0LRQ5"/>
<dbReference type="SUPFAM" id="SSF52402">
    <property type="entry name" value="Adenine nucleotide alpha hydrolases-like"/>
    <property type="match status" value="1"/>
</dbReference>
<reference evidence="6 7" key="1">
    <citation type="journal article" date="2010" name="Stand. Genomic Sci.">
        <title>Complete genome sequence of Haliangium ochraceum type strain (SMP-2).</title>
        <authorList>
            <consortium name="US DOE Joint Genome Institute (JGI-PGF)"/>
            <person name="Ivanova N."/>
            <person name="Daum C."/>
            <person name="Lang E."/>
            <person name="Abt B."/>
            <person name="Kopitz M."/>
            <person name="Saunders E."/>
            <person name="Lapidus A."/>
            <person name="Lucas S."/>
            <person name="Glavina Del Rio T."/>
            <person name="Nolan M."/>
            <person name="Tice H."/>
            <person name="Copeland A."/>
            <person name="Cheng J.F."/>
            <person name="Chen F."/>
            <person name="Bruce D."/>
            <person name="Goodwin L."/>
            <person name="Pitluck S."/>
            <person name="Mavromatis K."/>
            <person name="Pati A."/>
            <person name="Mikhailova N."/>
            <person name="Chen A."/>
            <person name="Palaniappan K."/>
            <person name="Land M."/>
            <person name="Hauser L."/>
            <person name="Chang Y.J."/>
            <person name="Jeffries C.D."/>
            <person name="Detter J.C."/>
            <person name="Brettin T."/>
            <person name="Rohde M."/>
            <person name="Goker M."/>
            <person name="Bristow J."/>
            <person name="Markowitz V."/>
            <person name="Eisen J.A."/>
            <person name="Hugenholtz P."/>
            <person name="Kyrpides N.C."/>
            <person name="Klenk H.P."/>
        </authorList>
    </citation>
    <scope>NUCLEOTIDE SEQUENCE [LARGE SCALE GENOMIC DNA]</scope>
    <source>
        <strain evidence="7">DSM 14365 / CIP 107738 / JCM 11303 / AJ 13395 / SMP-2</strain>
    </source>
</reference>
<accession>D0LRQ5</accession>
<dbReference type="eggNOG" id="COG2086">
    <property type="taxonomic scope" value="Bacteria"/>
</dbReference>
<comment type="similarity">
    <text evidence="1">Belongs to the ETF beta-subunit/FixA family.</text>
</comment>
<evidence type="ECO:0000256" key="3">
    <source>
        <dbReference type="ARBA" id="ARBA00022448"/>
    </source>
</evidence>
<keyword evidence="4" id="KW-0249">Electron transport</keyword>
<dbReference type="PANTHER" id="PTHR21294">
    <property type="entry name" value="ELECTRON TRANSFER FLAVOPROTEIN BETA-SUBUNIT"/>
    <property type="match status" value="1"/>
</dbReference>
<dbReference type="RefSeq" id="WP_012831639.1">
    <property type="nucleotide sequence ID" value="NC_013440.1"/>
</dbReference>
<dbReference type="EMBL" id="CP001804">
    <property type="protein sequence ID" value="ACY19047.1"/>
    <property type="molecule type" value="Genomic_DNA"/>
</dbReference>
<dbReference type="OrthoDB" id="9781325at2"/>